<evidence type="ECO:0000256" key="2">
    <source>
        <dbReference type="ARBA" id="ARBA00039140"/>
    </source>
</evidence>
<dbReference type="EMBL" id="BAABBN010000015">
    <property type="protein sequence ID" value="GAA3941448.1"/>
    <property type="molecule type" value="Genomic_DNA"/>
</dbReference>
<keyword evidence="7" id="KW-1185">Reference proteome</keyword>
<sequence>MVMMLHRSPSTTTDLGALLQSHCLLPVSEPDDKDAMVIGHVYIAPADYHLLLEGRHFALSTEGPVNHSRPAIDPLFQSAAFSFGKNCLAVILSGNSDDGAQGAETILKAGGDVWVQNPNECEAPIMPVAALALVPSARILSLDEITAELVALGQATQARWKGEGNEPHV</sequence>
<reference evidence="7" key="1">
    <citation type="journal article" date="2019" name="Int. J. Syst. Evol. Microbiol.">
        <title>The Global Catalogue of Microorganisms (GCM) 10K type strain sequencing project: providing services to taxonomists for standard genome sequencing and annotation.</title>
        <authorList>
            <consortium name="The Broad Institute Genomics Platform"/>
            <consortium name="The Broad Institute Genome Sequencing Center for Infectious Disease"/>
            <person name="Wu L."/>
            <person name="Ma J."/>
        </authorList>
    </citation>
    <scope>NUCLEOTIDE SEQUENCE [LARGE SCALE GENOMIC DNA]</scope>
    <source>
        <strain evidence="7">JCM 17551</strain>
    </source>
</reference>
<dbReference type="EC" id="3.1.1.61" evidence="2"/>
<gene>
    <name evidence="6" type="ORF">GCM10022277_41740</name>
</gene>
<evidence type="ECO:0000256" key="1">
    <source>
        <dbReference type="ARBA" id="ARBA00022801"/>
    </source>
</evidence>
<evidence type="ECO:0000313" key="7">
    <source>
        <dbReference type="Proteomes" id="UP001501565"/>
    </source>
</evidence>
<comment type="caution">
    <text evidence="6">The sequence shown here is derived from an EMBL/GenBank/DDBJ whole genome shotgun (WGS) entry which is preliminary data.</text>
</comment>
<keyword evidence="1" id="KW-0378">Hydrolase</keyword>
<comment type="catalytic activity">
    <reaction evidence="3">
        <text>[protein]-L-glutamate 5-O-methyl ester + H2O = L-glutamyl-[protein] + methanol + H(+)</text>
        <dbReference type="Rhea" id="RHEA:23236"/>
        <dbReference type="Rhea" id="RHEA-COMP:10208"/>
        <dbReference type="Rhea" id="RHEA-COMP:10311"/>
        <dbReference type="ChEBI" id="CHEBI:15377"/>
        <dbReference type="ChEBI" id="CHEBI:15378"/>
        <dbReference type="ChEBI" id="CHEBI:17790"/>
        <dbReference type="ChEBI" id="CHEBI:29973"/>
        <dbReference type="ChEBI" id="CHEBI:82795"/>
        <dbReference type="EC" id="3.1.1.61"/>
    </reaction>
</comment>
<dbReference type="InterPro" id="IPR035909">
    <property type="entry name" value="CheB_C"/>
</dbReference>
<evidence type="ECO:0000313" key="6">
    <source>
        <dbReference type="EMBL" id="GAA3941448.1"/>
    </source>
</evidence>
<evidence type="ECO:0000256" key="4">
    <source>
        <dbReference type="PROSITE-ProRule" id="PRU00050"/>
    </source>
</evidence>
<dbReference type="PROSITE" id="PS50122">
    <property type="entry name" value="CHEB"/>
    <property type="match status" value="1"/>
</dbReference>
<dbReference type="PANTHER" id="PTHR42872">
    <property type="entry name" value="PROTEIN-GLUTAMATE METHYLESTERASE/PROTEIN-GLUTAMINE GLUTAMINASE"/>
    <property type="match status" value="1"/>
</dbReference>
<dbReference type="Proteomes" id="UP001501565">
    <property type="component" value="Unassembled WGS sequence"/>
</dbReference>
<evidence type="ECO:0000256" key="3">
    <source>
        <dbReference type="ARBA" id="ARBA00048267"/>
    </source>
</evidence>
<dbReference type="CDD" id="cd16433">
    <property type="entry name" value="CheB"/>
    <property type="match status" value="1"/>
</dbReference>
<dbReference type="Gene3D" id="3.40.50.180">
    <property type="entry name" value="Methylesterase CheB, C-terminal domain"/>
    <property type="match status" value="1"/>
</dbReference>
<dbReference type="SUPFAM" id="SSF52738">
    <property type="entry name" value="Methylesterase CheB, C-terminal domain"/>
    <property type="match status" value="1"/>
</dbReference>
<dbReference type="InterPro" id="IPR000673">
    <property type="entry name" value="Sig_transdc_resp-reg_Me-estase"/>
</dbReference>
<accession>A0ABP7NAM4</accession>
<name>A0ABP7NAM4_9GAMM</name>
<dbReference type="PANTHER" id="PTHR42872:SF6">
    <property type="entry name" value="PROTEIN-GLUTAMATE METHYLESTERASE_PROTEIN-GLUTAMINE GLUTAMINASE"/>
    <property type="match status" value="1"/>
</dbReference>
<feature type="domain" description="CheB-type methylesterase" evidence="5">
    <location>
        <begin position="1"/>
        <end position="156"/>
    </location>
</feature>
<dbReference type="Pfam" id="PF01339">
    <property type="entry name" value="CheB_methylest"/>
    <property type="match status" value="1"/>
</dbReference>
<comment type="caution">
    <text evidence="4">Lacks conserved residue(s) required for the propagation of feature annotation.</text>
</comment>
<organism evidence="6 7">
    <name type="scientific">Litoribacillus peritrichatus</name>
    <dbReference type="NCBI Taxonomy" id="718191"/>
    <lineage>
        <taxon>Bacteria</taxon>
        <taxon>Pseudomonadati</taxon>
        <taxon>Pseudomonadota</taxon>
        <taxon>Gammaproteobacteria</taxon>
        <taxon>Oceanospirillales</taxon>
        <taxon>Oceanospirillaceae</taxon>
        <taxon>Litoribacillus</taxon>
    </lineage>
</organism>
<protein>
    <recommendedName>
        <fullName evidence="2">protein-glutamate methylesterase</fullName>
        <ecNumber evidence="2">3.1.1.61</ecNumber>
    </recommendedName>
</protein>
<evidence type="ECO:0000259" key="5">
    <source>
        <dbReference type="PROSITE" id="PS50122"/>
    </source>
</evidence>
<proteinExistence type="predicted"/>